<dbReference type="PANTHER" id="PTHR34039">
    <property type="entry name" value="UPF0102 PROTEIN YRAN"/>
    <property type="match status" value="1"/>
</dbReference>
<evidence type="ECO:0000313" key="3">
    <source>
        <dbReference type="EMBL" id="EGJ48855.1"/>
    </source>
</evidence>
<reference evidence="3 4" key="1">
    <citation type="journal article" date="2011" name="J. Bacteriol.">
        <title>Genome sequence of the mercury-methylating and pleomorphic Desulfovibrio africanus Strain Walvis Bay.</title>
        <authorList>
            <person name="Brown S.D."/>
            <person name="Wall J.D."/>
            <person name="Kucken A.M."/>
            <person name="Gilmour C.C."/>
            <person name="Podar M."/>
            <person name="Brandt C.C."/>
            <person name="Teshima H."/>
            <person name="Detter J.C."/>
            <person name="Han C.S."/>
            <person name="Land M.L."/>
            <person name="Lucas S."/>
            <person name="Han J."/>
            <person name="Pennacchio L."/>
            <person name="Nolan M."/>
            <person name="Pitluck S."/>
            <person name="Woyke T."/>
            <person name="Goodwin L."/>
            <person name="Palumbo A.V."/>
            <person name="Elias D.A."/>
        </authorList>
    </citation>
    <scope>NUCLEOTIDE SEQUENCE [LARGE SCALE GENOMIC DNA]</scope>
    <source>
        <strain evidence="3 4">Walvis Bay</strain>
    </source>
</reference>
<dbReference type="HAMAP" id="MF_00048">
    <property type="entry name" value="UPF0102"/>
    <property type="match status" value="1"/>
</dbReference>
<evidence type="ECO:0000256" key="1">
    <source>
        <dbReference type="ARBA" id="ARBA00006738"/>
    </source>
</evidence>
<sequence>MPAGSVGIPAHLALGQAGEDAAADLLRRSGFRILERNWRSGGLELDIVCEQGDTLVFVEVKTRKAEGLANPEDALIPAKRRKLSKAIGLYLSARDLWDRSCRVDLVSVVHGPRGLSATRHEDVLDFSQDASGAAWQPW</sequence>
<dbReference type="KEGG" id="daf:Desaf_0502"/>
<protein>
    <recommendedName>
        <fullName evidence="2">UPF0102 protein Desaf_0502</fullName>
    </recommendedName>
</protein>
<dbReference type="SUPFAM" id="SSF52980">
    <property type="entry name" value="Restriction endonuclease-like"/>
    <property type="match status" value="1"/>
</dbReference>
<dbReference type="CDD" id="cd20736">
    <property type="entry name" value="PoNe_Nuclease"/>
    <property type="match status" value="1"/>
</dbReference>
<dbReference type="HOGENOM" id="CLU_115353_2_1_7"/>
<dbReference type="InterPro" id="IPR003509">
    <property type="entry name" value="UPF0102_YraN-like"/>
</dbReference>
<dbReference type="Pfam" id="PF02021">
    <property type="entry name" value="UPF0102"/>
    <property type="match status" value="1"/>
</dbReference>
<gene>
    <name evidence="3" type="ORF">Desaf_0502</name>
</gene>
<dbReference type="AlphaFoldDB" id="F3YUH3"/>
<dbReference type="PANTHER" id="PTHR34039:SF1">
    <property type="entry name" value="UPF0102 PROTEIN YRAN"/>
    <property type="match status" value="1"/>
</dbReference>
<evidence type="ECO:0000256" key="2">
    <source>
        <dbReference type="HAMAP-Rule" id="MF_00048"/>
    </source>
</evidence>
<dbReference type="InterPro" id="IPR011856">
    <property type="entry name" value="tRNA_endonuc-like_dom_sf"/>
</dbReference>
<accession>F3YUH3</accession>
<dbReference type="eggNOG" id="COG0792">
    <property type="taxonomic scope" value="Bacteria"/>
</dbReference>
<dbReference type="RefSeq" id="WP_014258701.1">
    <property type="nucleotide sequence ID" value="NC_016629.1"/>
</dbReference>
<name>F3YUH3_DESAF</name>
<proteinExistence type="inferred from homology"/>
<dbReference type="STRING" id="690850.Desaf_0502"/>
<dbReference type="InterPro" id="IPR011335">
    <property type="entry name" value="Restrct_endonuc-II-like"/>
</dbReference>
<keyword evidence="4" id="KW-1185">Reference proteome</keyword>
<dbReference type="Gene3D" id="3.40.1350.10">
    <property type="match status" value="1"/>
</dbReference>
<evidence type="ECO:0000313" key="4">
    <source>
        <dbReference type="Proteomes" id="UP000007844"/>
    </source>
</evidence>
<dbReference type="Proteomes" id="UP000007844">
    <property type="component" value="Chromosome"/>
</dbReference>
<organism evidence="3 4">
    <name type="scientific">Desulfocurvibacter africanus subsp. africanus str. Walvis Bay</name>
    <dbReference type="NCBI Taxonomy" id="690850"/>
    <lineage>
        <taxon>Bacteria</taxon>
        <taxon>Pseudomonadati</taxon>
        <taxon>Thermodesulfobacteriota</taxon>
        <taxon>Desulfovibrionia</taxon>
        <taxon>Desulfovibrionales</taxon>
        <taxon>Desulfovibrionaceae</taxon>
        <taxon>Desulfocurvibacter</taxon>
    </lineage>
</organism>
<comment type="similarity">
    <text evidence="1 2">Belongs to the UPF0102 family.</text>
</comment>
<dbReference type="EMBL" id="CP003221">
    <property type="protein sequence ID" value="EGJ48855.1"/>
    <property type="molecule type" value="Genomic_DNA"/>
</dbReference>
<dbReference type="GO" id="GO:0003676">
    <property type="term" value="F:nucleic acid binding"/>
    <property type="evidence" value="ECO:0007669"/>
    <property type="project" value="InterPro"/>
</dbReference>